<sequence length="117" mass="13965">MFPPRSQRPWAQHTNHYQNYPQPHNPMQYQYPTRPSQMSRYTHPEQQRMNIPPYQMGYRQKKPSMIKSAFIGENGTFDVGRTFQTVDRVMKTYNQVTPIVKQVTPFVKQVTSLFGRR</sequence>
<gene>
    <name evidence="2" type="ORF">IQ10_00967</name>
</gene>
<protein>
    <submittedName>
        <fullName evidence="2">YppG-like protein</fullName>
    </submittedName>
</protein>
<name>A0A562QR68_9BACI</name>
<feature type="compositionally biased region" description="Polar residues" evidence="1">
    <location>
        <begin position="12"/>
        <end position="40"/>
    </location>
</feature>
<dbReference type="Proteomes" id="UP000315711">
    <property type="component" value="Unassembled WGS sequence"/>
</dbReference>
<dbReference type="RefSeq" id="WP_144449323.1">
    <property type="nucleotide sequence ID" value="NZ_VLKZ01000002.1"/>
</dbReference>
<evidence type="ECO:0000313" key="2">
    <source>
        <dbReference type="EMBL" id="TWI59252.1"/>
    </source>
</evidence>
<organism evidence="2 3">
    <name type="scientific">Halalkalibacter nanhaiisediminis</name>
    <dbReference type="NCBI Taxonomy" id="688079"/>
    <lineage>
        <taxon>Bacteria</taxon>
        <taxon>Bacillati</taxon>
        <taxon>Bacillota</taxon>
        <taxon>Bacilli</taxon>
        <taxon>Bacillales</taxon>
        <taxon>Bacillaceae</taxon>
        <taxon>Halalkalibacter</taxon>
    </lineage>
</organism>
<dbReference type="AlphaFoldDB" id="A0A562QR68"/>
<accession>A0A562QR68</accession>
<dbReference type="EMBL" id="VLKZ01000002">
    <property type="protein sequence ID" value="TWI59252.1"/>
    <property type="molecule type" value="Genomic_DNA"/>
</dbReference>
<dbReference type="InterPro" id="IPR025555">
    <property type="entry name" value="YppG"/>
</dbReference>
<comment type="caution">
    <text evidence="2">The sequence shown here is derived from an EMBL/GenBank/DDBJ whole genome shotgun (WGS) entry which is preliminary data.</text>
</comment>
<evidence type="ECO:0000256" key="1">
    <source>
        <dbReference type="SAM" id="MobiDB-lite"/>
    </source>
</evidence>
<evidence type="ECO:0000313" key="3">
    <source>
        <dbReference type="Proteomes" id="UP000315711"/>
    </source>
</evidence>
<keyword evidence="3" id="KW-1185">Reference proteome</keyword>
<dbReference type="Pfam" id="PF14179">
    <property type="entry name" value="YppG"/>
    <property type="match status" value="1"/>
</dbReference>
<reference evidence="2 3" key="1">
    <citation type="journal article" date="2015" name="Stand. Genomic Sci.">
        <title>Genomic Encyclopedia of Bacterial and Archaeal Type Strains, Phase III: the genomes of soil and plant-associated and newly described type strains.</title>
        <authorList>
            <person name="Whitman W.B."/>
            <person name="Woyke T."/>
            <person name="Klenk H.P."/>
            <person name="Zhou Y."/>
            <person name="Lilburn T.G."/>
            <person name="Beck B.J."/>
            <person name="De Vos P."/>
            <person name="Vandamme P."/>
            <person name="Eisen J.A."/>
            <person name="Garrity G."/>
            <person name="Hugenholtz P."/>
            <person name="Kyrpides N.C."/>
        </authorList>
    </citation>
    <scope>NUCLEOTIDE SEQUENCE [LARGE SCALE GENOMIC DNA]</scope>
    <source>
        <strain evidence="2 3">CGMCC 1.10116</strain>
    </source>
</reference>
<dbReference type="OrthoDB" id="2456726at2"/>
<feature type="region of interest" description="Disordered" evidence="1">
    <location>
        <begin position="1"/>
        <end position="51"/>
    </location>
</feature>
<proteinExistence type="predicted"/>